<accession>A0A836AIS4</accession>
<gene>
    <name evidence="1" type="ORF">JEQ12_013614</name>
</gene>
<protein>
    <submittedName>
        <fullName evidence="1">Uncharacterized protein</fullName>
    </submittedName>
</protein>
<name>A0A836AIS4_SHEEP</name>
<dbReference type="Proteomes" id="UP000664991">
    <property type="component" value="Unassembled WGS sequence"/>
</dbReference>
<dbReference type="AlphaFoldDB" id="A0A836AIS4"/>
<dbReference type="EMBL" id="JAEMGP010000003">
    <property type="protein sequence ID" value="KAG5211185.1"/>
    <property type="molecule type" value="Genomic_DNA"/>
</dbReference>
<reference evidence="1 2" key="1">
    <citation type="submission" date="2020-12" db="EMBL/GenBank/DDBJ databases">
        <title>De novo assembly of Tibetan sheep genome.</title>
        <authorList>
            <person name="Li X."/>
        </authorList>
    </citation>
    <scope>NUCLEOTIDE SEQUENCE [LARGE SCALE GENOMIC DNA]</scope>
    <source>
        <tissue evidence="1">Heart</tissue>
    </source>
</reference>
<comment type="caution">
    <text evidence="1">The sequence shown here is derived from an EMBL/GenBank/DDBJ whole genome shotgun (WGS) entry which is preliminary data.</text>
</comment>
<sequence>MSVYSDWDLLRWTGPVTGDVTGDWAASWIIRIEGNLETSSQMGKHSPAGSLPQSDECLRLRCGSESRDNGDGGRGLFRGVYPRLDEATEVEKGSLPDIPASFTHLPRPDLRRHLVAASETNRAETNAMFGE</sequence>
<evidence type="ECO:0000313" key="1">
    <source>
        <dbReference type="EMBL" id="KAG5211185.1"/>
    </source>
</evidence>
<organism evidence="1 2">
    <name type="scientific">Ovis aries</name>
    <name type="common">Sheep</name>
    <dbReference type="NCBI Taxonomy" id="9940"/>
    <lineage>
        <taxon>Eukaryota</taxon>
        <taxon>Metazoa</taxon>
        <taxon>Chordata</taxon>
        <taxon>Craniata</taxon>
        <taxon>Vertebrata</taxon>
        <taxon>Euteleostomi</taxon>
        <taxon>Mammalia</taxon>
        <taxon>Eutheria</taxon>
        <taxon>Laurasiatheria</taxon>
        <taxon>Artiodactyla</taxon>
        <taxon>Ruminantia</taxon>
        <taxon>Pecora</taxon>
        <taxon>Bovidae</taxon>
        <taxon>Caprinae</taxon>
        <taxon>Ovis</taxon>
    </lineage>
</organism>
<evidence type="ECO:0000313" key="2">
    <source>
        <dbReference type="Proteomes" id="UP000664991"/>
    </source>
</evidence>
<proteinExistence type="predicted"/>